<name>A0A939M885_9BRAD</name>
<dbReference type="EMBL" id="JAGEMI010000001">
    <property type="protein sequence ID" value="MBO1864987.1"/>
    <property type="molecule type" value="Genomic_DNA"/>
</dbReference>
<dbReference type="EMBL" id="CP086136">
    <property type="protein sequence ID" value="UEM08621.1"/>
    <property type="molecule type" value="Genomic_DNA"/>
</dbReference>
<dbReference type="Proteomes" id="UP000664702">
    <property type="component" value="Chromosome"/>
</dbReference>
<protein>
    <recommendedName>
        <fullName evidence="4">Phage protein</fullName>
    </recommendedName>
</protein>
<gene>
    <name evidence="2" type="ORF">J4G43_028090</name>
    <name evidence="1" type="ORF">J4G43_30080</name>
</gene>
<accession>A0A939M885</accession>
<dbReference type="AlphaFoldDB" id="A0A939M885"/>
<dbReference type="RefSeq" id="WP_208086945.1">
    <property type="nucleotide sequence ID" value="NZ_CP086136.1"/>
</dbReference>
<dbReference type="KEGG" id="bban:J4G43_028090"/>
<evidence type="ECO:0000313" key="3">
    <source>
        <dbReference type="Proteomes" id="UP000664702"/>
    </source>
</evidence>
<reference evidence="1" key="1">
    <citation type="submission" date="2021-03" db="EMBL/GenBank/DDBJ databases">
        <title>Whole Genome Sequence of Bradyrhizobium sp. Strain 144S4.</title>
        <authorList>
            <person name="Bromfield E.S.P."/>
            <person name="Cloutier S."/>
        </authorList>
    </citation>
    <scope>NUCLEOTIDE SEQUENCE [LARGE SCALE GENOMIC DNA]</scope>
    <source>
        <strain evidence="1">144S4</strain>
    </source>
</reference>
<proteinExistence type="predicted"/>
<sequence length="152" mass="16856">MRKRKFGRLIAKLARLNWRPVFHRTLDNPSAPGGKVDMWLMVDDDSGEGIVSIGCPPNRPDIPAYIADCCMNPWMMAPDDGASTIELAVKFNRTIIQHYGEGNDAACDAREIAIACMTVLSAYVKEVPEKSRIELVNSISARLQPLREGRIG</sequence>
<evidence type="ECO:0000313" key="2">
    <source>
        <dbReference type="EMBL" id="UEM08621.1"/>
    </source>
</evidence>
<organism evidence="1">
    <name type="scientific">Bradyrhizobium barranii subsp. barranii</name>
    <dbReference type="NCBI Taxonomy" id="2823807"/>
    <lineage>
        <taxon>Bacteria</taxon>
        <taxon>Pseudomonadati</taxon>
        <taxon>Pseudomonadota</taxon>
        <taxon>Alphaproteobacteria</taxon>
        <taxon>Hyphomicrobiales</taxon>
        <taxon>Nitrobacteraceae</taxon>
        <taxon>Bradyrhizobium</taxon>
        <taxon>Bradyrhizobium barranii</taxon>
    </lineage>
</organism>
<evidence type="ECO:0000313" key="1">
    <source>
        <dbReference type="EMBL" id="MBO1864987.1"/>
    </source>
</evidence>
<reference evidence="2 3" key="2">
    <citation type="journal article" date="2022" name="Int. J. Syst. Evol. Microbiol.">
        <title>Strains of Bradyrhizobium barranii sp. nov. associated with legumes native to Canada are symbionts of soybeans and belong to different subspecies (subsp. barranii subsp. nov. and subsp. apii subsp. nov.) and symbiovars (sv. glycinearum and sv. septentrionale).</title>
        <authorList>
            <person name="Bromfield E.S.P."/>
            <person name="Cloutier S."/>
            <person name="Wasai-Hara S."/>
            <person name="Minamisawa K."/>
        </authorList>
    </citation>
    <scope>NUCLEOTIDE SEQUENCE [LARGE SCALE GENOMIC DNA]</scope>
    <source>
        <strain evidence="2 3">144S4</strain>
    </source>
</reference>
<evidence type="ECO:0008006" key="4">
    <source>
        <dbReference type="Google" id="ProtNLM"/>
    </source>
</evidence>